<accession>A0A7J0GH55</accession>
<evidence type="ECO:0000313" key="1">
    <source>
        <dbReference type="EMBL" id="GFZ10136.1"/>
    </source>
</evidence>
<evidence type="ECO:0000313" key="2">
    <source>
        <dbReference type="Proteomes" id="UP000585474"/>
    </source>
</evidence>
<reference evidence="1 2" key="1">
    <citation type="submission" date="2019-07" db="EMBL/GenBank/DDBJ databases">
        <title>De Novo Assembly of kiwifruit Actinidia rufa.</title>
        <authorList>
            <person name="Sugita-Konishi S."/>
            <person name="Sato K."/>
            <person name="Mori E."/>
            <person name="Abe Y."/>
            <person name="Kisaki G."/>
            <person name="Hamano K."/>
            <person name="Suezawa K."/>
            <person name="Otani M."/>
            <person name="Fukuda T."/>
            <person name="Manabe T."/>
            <person name="Gomi K."/>
            <person name="Tabuchi M."/>
            <person name="Akimitsu K."/>
            <person name="Kataoka I."/>
        </authorList>
    </citation>
    <scope>NUCLEOTIDE SEQUENCE [LARGE SCALE GENOMIC DNA]</scope>
    <source>
        <strain evidence="2">cv. Fuchu</strain>
    </source>
</reference>
<comment type="caution">
    <text evidence="1">The sequence shown here is derived from an EMBL/GenBank/DDBJ whole genome shotgun (WGS) entry which is preliminary data.</text>
</comment>
<organism evidence="1 2">
    <name type="scientific">Actinidia rufa</name>
    <dbReference type="NCBI Taxonomy" id="165716"/>
    <lineage>
        <taxon>Eukaryota</taxon>
        <taxon>Viridiplantae</taxon>
        <taxon>Streptophyta</taxon>
        <taxon>Embryophyta</taxon>
        <taxon>Tracheophyta</taxon>
        <taxon>Spermatophyta</taxon>
        <taxon>Magnoliopsida</taxon>
        <taxon>eudicotyledons</taxon>
        <taxon>Gunneridae</taxon>
        <taxon>Pentapetalae</taxon>
        <taxon>asterids</taxon>
        <taxon>Ericales</taxon>
        <taxon>Actinidiaceae</taxon>
        <taxon>Actinidia</taxon>
    </lineage>
</organism>
<proteinExistence type="predicted"/>
<gene>
    <name evidence="1" type="ORF">Acr_21g0007350</name>
</gene>
<name>A0A7J0GH55_9ERIC</name>
<dbReference type="AlphaFoldDB" id="A0A7J0GH55"/>
<protein>
    <submittedName>
        <fullName evidence="1">Uncharacterized protein</fullName>
    </submittedName>
</protein>
<dbReference type="Proteomes" id="UP000585474">
    <property type="component" value="Unassembled WGS sequence"/>
</dbReference>
<sequence>MRRSIGIGWVWGPPTFFNQSQCSPHGQWIHFLMDLGIVGFNGLVGSDTCIDSSLASDPETEHKWYGSGFLKEEGPEPKVAKTDVLSANSKALLRPNSSFLSHGQQMLSFSEPNSENASLPYYYHHTLSRNTGT</sequence>
<dbReference type="EMBL" id="BJWL01000021">
    <property type="protein sequence ID" value="GFZ10136.1"/>
    <property type="molecule type" value="Genomic_DNA"/>
</dbReference>
<keyword evidence="2" id="KW-1185">Reference proteome</keyword>
<dbReference type="OrthoDB" id="1927209at2759"/>